<feature type="transmembrane region" description="Helical" evidence="11">
    <location>
        <begin position="328"/>
        <end position="347"/>
    </location>
</feature>
<feature type="transmembrane region" description="Helical" evidence="11">
    <location>
        <begin position="121"/>
        <end position="150"/>
    </location>
</feature>
<dbReference type="PANTHER" id="PTHR10202:SF13">
    <property type="entry name" value="PRESENILIN HOMOLOG"/>
    <property type="match status" value="1"/>
</dbReference>
<feature type="transmembrane region" description="Helical" evidence="11">
    <location>
        <begin position="295"/>
        <end position="316"/>
    </location>
</feature>
<feature type="transmembrane region" description="Helical" evidence="11">
    <location>
        <begin position="89"/>
        <end position="114"/>
    </location>
</feature>
<keyword evidence="8" id="KW-0333">Golgi apparatus</keyword>
<evidence type="ECO:0000256" key="4">
    <source>
        <dbReference type="ARBA" id="ARBA00022692"/>
    </source>
</evidence>
<feature type="transmembrane region" description="Helical" evidence="11">
    <location>
        <begin position="50"/>
        <end position="69"/>
    </location>
</feature>
<accession>A0A0F9PM41</accession>
<name>A0A0F9PM41_9ZZZZ</name>
<dbReference type="Gene3D" id="1.10.472.100">
    <property type="entry name" value="Presenilin"/>
    <property type="match status" value="1"/>
</dbReference>
<reference evidence="12" key="1">
    <citation type="journal article" date="2015" name="Nature">
        <title>Complex archaea that bridge the gap between prokaryotes and eukaryotes.</title>
        <authorList>
            <person name="Spang A."/>
            <person name="Saw J.H."/>
            <person name="Jorgensen S.L."/>
            <person name="Zaremba-Niedzwiedzka K."/>
            <person name="Martijn J."/>
            <person name="Lind A.E."/>
            <person name="van Eijk R."/>
            <person name="Schleper C."/>
            <person name="Guy L."/>
            <person name="Ettema T.J."/>
        </authorList>
    </citation>
    <scope>NUCLEOTIDE SEQUENCE</scope>
</reference>
<evidence type="ECO:0000256" key="10">
    <source>
        <dbReference type="SAM" id="MobiDB-lite"/>
    </source>
</evidence>
<comment type="caution">
    <text evidence="12">The sequence shown here is derived from an EMBL/GenBank/DDBJ whole genome shotgun (WGS) entry which is preliminary data.</text>
</comment>
<dbReference type="InterPro" id="IPR042524">
    <property type="entry name" value="Presenilin_C"/>
</dbReference>
<keyword evidence="5" id="KW-0256">Endoplasmic reticulum</keyword>
<keyword evidence="6" id="KW-0914">Notch signaling pathway</keyword>
<keyword evidence="7 11" id="KW-1133">Transmembrane helix</keyword>
<dbReference type="PANTHER" id="PTHR10202">
    <property type="entry name" value="PRESENILIN"/>
    <property type="match status" value="1"/>
</dbReference>
<evidence type="ECO:0000256" key="1">
    <source>
        <dbReference type="ARBA" id="ARBA00004477"/>
    </source>
</evidence>
<evidence type="ECO:0000256" key="9">
    <source>
        <dbReference type="ARBA" id="ARBA00023136"/>
    </source>
</evidence>
<feature type="transmembrane region" description="Helical" evidence="11">
    <location>
        <begin position="156"/>
        <end position="177"/>
    </location>
</feature>
<feature type="compositionally biased region" description="Basic and acidic residues" evidence="10">
    <location>
        <begin position="1"/>
        <end position="19"/>
    </location>
</feature>
<dbReference type="GO" id="GO:0070765">
    <property type="term" value="C:gamma-secretase complex"/>
    <property type="evidence" value="ECO:0007669"/>
    <property type="project" value="TreeGrafter"/>
</dbReference>
<comment type="subcellular location">
    <subcellularLocation>
        <location evidence="1">Endoplasmic reticulum membrane</location>
        <topology evidence="1">Multi-pass membrane protein</topology>
    </subcellularLocation>
    <subcellularLocation>
        <location evidence="2">Golgi apparatus membrane</location>
        <topology evidence="2">Multi-pass membrane protein</topology>
    </subcellularLocation>
</comment>
<dbReference type="GO" id="GO:0006509">
    <property type="term" value="P:membrane protein ectodomain proteolysis"/>
    <property type="evidence" value="ECO:0007669"/>
    <property type="project" value="TreeGrafter"/>
</dbReference>
<evidence type="ECO:0000256" key="6">
    <source>
        <dbReference type="ARBA" id="ARBA00022976"/>
    </source>
</evidence>
<evidence type="ECO:0000256" key="5">
    <source>
        <dbReference type="ARBA" id="ARBA00022824"/>
    </source>
</evidence>
<dbReference type="GO" id="GO:0007219">
    <property type="term" value="P:Notch signaling pathway"/>
    <property type="evidence" value="ECO:0007669"/>
    <property type="project" value="UniProtKB-KW"/>
</dbReference>
<comment type="similarity">
    <text evidence="3">Belongs to the peptidase A22A family.</text>
</comment>
<dbReference type="AlphaFoldDB" id="A0A0F9PM41"/>
<organism evidence="12">
    <name type="scientific">marine sediment metagenome</name>
    <dbReference type="NCBI Taxonomy" id="412755"/>
    <lineage>
        <taxon>unclassified sequences</taxon>
        <taxon>metagenomes</taxon>
        <taxon>ecological metagenomes</taxon>
    </lineage>
</organism>
<dbReference type="GO" id="GO:0005789">
    <property type="term" value="C:endoplasmic reticulum membrane"/>
    <property type="evidence" value="ECO:0007669"/>
    <property type="project" value="UniProtKB-SubCell"/>
</dbReference>
<dbReference type="EMBL" id="LAZR01002784">
    <property type="protein sequence ID" value="KKN25667.1"/>
    <property type="molecule type" value="Genomic_DNA"/>
</dbReference>
<evidence type="ECO:0000313" key="12">
    <source>
        <dbReference type="EMBL" id="KKN25667.1"/>
    </source>
</evidence>
<protein>
    <recommendedName>
        <fullName evidence="13">Presenilin</fullName>
    </recommendedName>
</protein>
<dbReference type="SMART" id="SM00730">
    <property type="entry name" value="PSN"/>
    <property type="match status" value="1"/>
</dbReference>
<dbReference type="GO" id="GO:0042500">
    <property type="term" value="F:aspartic endopeptidase activity, intramembrane cleaving"/>
    <property type="evidence" value="ECO:0007669"/>
    <property type="project" value="InterPro"/>
</dbReference>
<dbReference type="GO" id="GO:0016485">
    <property type="term" value="P:protein processing"/>
    <property type="evidence" value="ECO:0007669"/>
    <property type="project" value="InterPro"/>
</dbReference>
<gene>
    <name evidence="12" type="ORF">LCGC14_0882460</name>
</gene>
<keyword evidence="4 11" id="KW-0812">Transmembrane</keyword>
<feature type="transmembrane region" description="Helical" evidence="11">
    <location>
        <begin position="189"/>
        <end position="207"/>
    </location>
</feature>
<dbReference type="Pfam" id="PF01080">
    <property type="entry name" value="Presenilin"/>
    <property type="match status" value="2"/>
</dbReference>
<sequence length="348" mass="39100">MKDLSQNSKEIELSEEKTESSSIISEEGKEVVKKDFIPHFFPTYTTKRKLYPIPIIIVVIIAGILAYLTHFEAGIQTEGLYFSESELGILGGVLNGLIYTLIAVVSAFIIIFIIKKKGIGVLMYIFGFSFGLVAFFQTWFFGEVIIYLLFSTMPNLFWAFEFELIFFTFILTIFMIYRYFTSKSIKTKNFIVLYIGLLIGASMGVLLELWTTLAILIGISCWDIFAVLYKHGPIKQLIDIASKPEEDDAVSYEVLKEKIKSGEYKYDTSKLEIGIGDLAFYSMLTSSALVQTGNIIVMILTSIAIILGTGITISALKRNKILPGLPISIFLGIGTMMLSWSLFIFVFV</sequence>
<feature type="region of interest" description="Disordered" evidence="10">
    <location>
        <begin position="1"/>
        <end position="21"/>
    </location>
</feature>
<dbReference type="InterPro" id="IPR001108">
    <property type="entry name" value="Peptidase_A22A"/>
</dbReference>
<dbReference type="GO" id="GO:0000139">
    <property type="term" value="C:Golgi membrane"/>
    <property type="evidence" value="ECO:0007669"/>
    <property type="project" value="UniProtKB-SubCell"/>
</dbReference>
<evidence type="ECO:0000256" key="2">
    <source>
        <dbReference type="ARBA" id="ARBA00004653"/>
    </source>
</evidence>
<evidence type="ECO:0000256" key="3">
    <source>
        <dbReference type="ARBA" id="ARBA00008604"/>
    </source>
</evidence>
<feature type="transmembrane region" description="Helical" evidence="11">
    <location>
        <begin position="213"/>
        <end position="229"/>
    </location>
</feature>
<evidence type="ECO:0000256" key="11">
    <source>
        <dbReference type="SAM" id="Phobius"/>
    </source>
</evidence>
<evidence type="ECO:0000256" key="8">
    <source>
        <dbReference type="ARBA" id="ARBA00023034"/>
    </source>
</evidence>
<evidence type="ECO:0000256" key="7">
    <source>
        <dbReference type="ARBA" id="ARBA00022989"/>
    </source>
</evidence>
<proteinExistence type="inferred from homology"/>
<keyword evidence="9 11" id="KW-0472">Membrane</keyword>
<dbReference type="InterPro" id="IPR006639">
    <property type="entry name" value="Preselin/SPP"/>
</dbReference>
<evidence type="ECO:0008006" key="13">
    <source>
        <dbReference type="Google" id="ProtNLM"/>
    </source>
</evidence>